<dbReference type="Gramene" id="MELO3C033343.2.1">
    <property type="protein sequence ID" value="MELO3C033343.2.1"/>
    <property type="gene ID" value="MELO3C033343.2"/>
</dbReference>
<name>A0A9I9EH05_CUCME</name>
<evidence type="ECO:0000313" key="1">
    <source>
        <dbReference type="EnsemblPlants" id="MELO3C033343.2.1"/>
    </source>
</evidence>
<proteinExistence type="predicted"/>
<reference evidence="1" key="1">
    <citation type="submission" date="2023-03" db="UniProtKB">
        <authorList>
            <consortium name="EnsemblPlants"/>
        </authorList>
    </citation>
    <scope>IDENTIFICATION</scope>
</reference>
<dbReference type="InterPro" id="IPR038765">
    <property type="entry name" value="Papain-like_cys_pep_sf"/>
</dbReference>
<dbReference type="SUPFAM" id="SSF54001">
    <property type="entry name" value="Cysteine proteinases"/>
    <property type="match status" value="1"/>
</dbReference>
<evidence type="ECO:0008006" key="2">
    <source>
        <dbReference type="Google" id="ProtNLM"/>
    </source>
</evidence>
<accession>A0A9I9EH05</accession>
<dbReference type="AlphaFoldDB" id="A0A9I9EH05"/>
<organism evidence="1">
    <name type="scientific">Cucumis melo</name>
    <name type="common">Muskmelon</name>
    <dbReference type="NCBI Taxonomy" id="3656"/>
    <lineage>
        <taxon>Eukaryota</taxon>
        <taxon>Viridiplantae</taxon>
        <taxon>Streptophyta</taxon>
        <taxon>Embryophyta</taxon>
        <taxon>Tracheophyta</taxon>
        <taxon>Spermatophyta</taxon>
        <taxon>Magnoliopsida</taxon>
        <taxon>eudicotyledons</taxon>
        <taxon>Gunneridae</taxon>
        <taxon>Pentapetalae</taxon>
        <taxon>rosids</taxon>
        <taxon>fabids</taxon>
        <taxon>Cucurbitales</taxon>
        <taxon>Cucurbitaceae</taxon>
        <taxon>Benincaseae</taxon>
        <taxon>Cucumis</taxon>
    </lineage>
</organism>
<dbReference type="EnsemblPlants" id="MELO3C033343.2.1">
    <property type="protein sequence ID" value="MELO3C033343.2.1"/>
    <property type="gene ID" value="MELO3C033343.2"/>
</dbReference>
<protein>
    <recommendedName>
        <fullName evidence="2">Ubiquitin-like protease family profile domain-containing protein</fullName>
    </recommendedName>
</protein>
<sequence>MDMIFINLQLCCYLAFVGRIVIGLYGQVVPKTVDLDANEDLVNIPSNKGVENLGCGTDDNTDTWQAKHDLQRYRSTPKWRPVKCPRQLDSVGCGYYVQKYIHEIVHNSTNGTQPSLTPRRHQRSRNLELERYALKHGKITITIALGAEKPIFPHAVEF</sequence>